<feature type="domain" description="Protein glutaminase" evidence="1">
    <location>
        <begin position="159"/>
        <end position="262"/>
    </location>
</feature>
<proteinExistence type="predicted"/>
<organism evidence="2 3">
    <name type="scientific">Chitinophaga agrisoli</name>
    <dbReference type="NCBI Taxonomy" id="2607653"/>
    <lineage>
        <taxon>Bacteria</taxon>
        <taxon>Pseudomonadati</taxon>
        <taxon>Bacteroidota</taxon>
        <taxon>Chitinophagia</taxon>
        <taxon>Chitinophagales</taxon>
        <taxon>Chitinophagaceae</taxon>
        <taxon>Chitinophaga</taxon>
    </lineage>
</organism>
<dbReference type="InterPro" id="IPR041325">
    <property type="entry name" value="Gln_deamidase_2"/>
</dbReference>
<dbReference type="RefSeq" id="WP_149839952.1">
    <property type="nucleotide sequence ID" value="NZ_VUOC01000004.1"/>
</dbReference>
<dbReference type="AlphaFoldDB" id="A0A5B2VGS6"/>
<evidence type="ECO:0000259" key="1">
    <source>
        <dbReference type="Pfam" id="PF18626"/>
    </source>
</evidence>
<gene>
    <name evidence="2" type="ORF">F0L74_21395</name>
</gene>
<sequence length="313" mass="35125">MKQIILTAACLLAFVTTILSQAIKKDTLFPFELIPRDTAFPTGRLLFNDSNEEFLLPRQIDTAIINAAIRSRQPLVIDYHETDNSIQRIKPLAVPGQQLFKWVYPQADSVGFKYDKKKAFQLNEKVFVDLFAPPPPALRDIIGIDSLPLLFNLFTSRSCEIIQTCNRDNPCITFDYKTDGCYARAHLMRKIMADSFQLDSRKIFVYGALRAVNTGACGGSCVKWGYHVAPIIKAADATGAVTEWVMDPSLSAQALTKEAWMALQQSRCCNTCNAGTVSRSEITDGAQYFPNGTKDPNYVKTLKTLRDYCRRCH</sequence>
<reference evidence="2 3" key="2">
    <citation type="submission" date="2019-09" db="EMBL/GenBank/DDBJ databases">
        <authorList>
            <person name="Jin C."/>
        </authorList>
    </citation>
    <scope>NUCLEOTIDE SEQUENCE [LARGE SCALE GENOMIC DNA]</scope>
    <source>
        <strain evidence="2 3">BN140078</strain>
    </source>
</reference>
<protein>
    <recommendedName>
        <fullName evidence="1">Protein glutaminase domain-containing protein</fullName>
    </recommendedName>
</protein>
<comment type="caution">
    <text evidence="2">The sequence shown here is derived from an EMBL/GenBank/DDBJ whole genome shotgun (WGS) entry which is preliminary data.</text>
</comment>
<accession>A0A5B2VGS6</accession>
<dbReference type="Gene3D" id="3.10.620.30">
    <property type="match status" value="1"/>
</dbReference>
<dbReference type="Proteomes" id="UP000324611">
    <property type="component" value="Unassembled WGS sequence"/>
</dbReference>
<dbReference type="EMBL" id="VUOC01000004">
    <property type="protein sequence ID" value="KAA2238773.1"/>
    <property type="molecule type" value="Genomic_DNA"/>
</dbReference>
<keyword evidence="3" id="KW-1185">Reference proteome</keyword>
<evidence type="ECO:0000313" key="3">
    <source>
        <dbReference type="Proteomes" id="UP000324611"/>
    </source>
</evidence>
<reference evidence="2 3" key="1">
    <citation type="submission" date="2019-09" db="EMBL/GenBank/DDBJ databases">
        <title>Chitinophaga ginsengihumi sp. nov., isolated from soil of ginseng rhizosphere.</title>
        <authorList>
            <person name="Lee J."/>
        </authorList>
    </citation>
    <scope>NUCLEOTIDE SEQUENCE [LARGE SCALE GENOMIC DNA]</scope>
    <source>
        <strain evidence="2 3">BN140078</strain>
    </source>
</reference>
<dbReference type="Pfam" id="PF18626">
    <property type="entry name" value="Gln_deamidase_2"/>
    <property type="match status" value="1"/>
</dbReference>
<name>A0A5B2VGS6_9BACT</name>
<evidence type="ECO:0000313" key="2">
    <source>
        <dbReference type="EMBL" id="KAA2238773.1"/>
    </source>
</evidence>